<dbReference type="InterPro" id="IPR002401">
    <property type="entry name" value="Cyt_P450_E_grp-I"/>
</dbReference>
<evidence type="ECO:0000256" key="8">
    <source>
        <dbReference type="ARBA" id="ARBA00023004"/>
    </source>
</evidence>
<dbReference type="PROSITE" id="PS51257">
    <property type="entry name" value="PROKAR_LIPOPROTEIN"/>
    <property type="match status" value="1"/>
</dbReference>
<comment type="cofactor">
    <cofactor evidence="11">
        <name>heme</name>
        <dbReference type="ChEBI" id="CHEBI:30413"/>
    </cofactor>
</comment>
<dbReference type="GO" id="GO:0016020">
    <property type="term" value="C:membrane"/>
    <property type="evidence" value="ECO:0007669"/>
    <property type="project" value="UniProtKB-SubCell"/>
</dbReference>
<dbReference type="PANTHER" id="PTHR47955:SF9">
    <property type="entry name" value="PREMNASPIRODIENE OXYGENASE-LIKE"/>
    <property type="match status" value="1"/>
</dbReference>
<sequence length="501" mass="57190">MCIETIKTQDMDFLTYLPSWLLPAVVILTISCILMLWTKPSKGASGLNLPPGPPSLPLIGNLHQLIGKSFHETVYKLAEKYGPIMHIHMGSQPVVVISSSALATEAFKTHDHILANRQYSNNLRRLTFDYNDIAWAPYGDHSKHMRRVLVTEFLNSRMSKSFKKVLDMEVKSMLDNLPYGTETNLNKVFGNFVCDFTSKVVTGKSYRDVKIRGKTMKEMLDEMIILFSGSFSEIFPKYGWILEDLSGWTRRVDKHMANYNDLLELMIDEHLDHTSEDEKDMIDACRPLLNREEMKAIMSNVYNGAIDTSYLTLVWAMSEIVKNPRVMHKLQDEIRSNAGNKARLDETDTSKMTYLKYVVKETLRRHGPSPFLIPRDCVSHIQIGGYDILPGTKVLINAWGIAKDPKVWTENANEFHPDRFENHVLEQFHMVPFGGGRRACPGYNFATLNIEVVLANLLYSIDWKLPPGLTLEDFNMEEEGSLLVTKKTPLYLVPIKHNTQA</sequence>
<dbReference type="GO" id="GO:0016705">
    <property type="term" value="F:oxidoreductase activity, acting on paired donors, with incorporation or reduction of molecular oxygen"/>
    <property type="evidence" value="ECO:0007669"/>
    <property type="project" value="InterPro"/>
</dbReference>
<dbReference type="GO" id="GO:0004497">
    <property type="term" value="F:monooxygenase activity"/>
    <property type="evidence" value="ECO:0007669"/>
    <property type="project" value="UniProtKB-KW"/>
</dbReference>
<evidence type="ECO:0000313" key="14">
    <source>
        <dbReference type="EMBL" id="KAF5813596.1"/>
    </source>
</evidence>
<dbReference type="PRINTS" id="PR00385">
    <property type="entry name" value="P450"/>
</dbReference>
<keyword evidence="15" id="KW-1185">Reference proteome</keyword>
<dbReference type="InterPro" id="IPR017972">
    <property type="entry name" value="Cyt_P450_CS"/>
</dbReference>
<gene>
    <name evidence="14" type="ORF">HanXRQr2_Chr03g0100431</name>
</gene>
<dbReference type="InterPro" id="IPR036396">
    <property type="entry name" value="Cyt_P450_sf"/>
</dbReference>
<keyword evidence="7 12" id="KW-0560">Oxidoreductase</keyword>
<keyword evidence="5 11" id="KW-0479">Metal-binding</keyword>
<evidence type="ECO:0000256" key="12">
    <source>
        <dbReference type="RuleBase" id="RU000461"/>
    </source>
</evidence>
<comment type="subcellular location">
    <subcellularLocation>
        <location evidence="1">Membrane</location>
    </subcellularLocation>
</comment>
<dbReference type="PRINTS" id="PR00463">
    <property type="entry name" value="EP450I"/>
</dbReference>
<evidence type="ECO:0000256" key="3">
    <source>
        <dbReference type="ARBA" id="ARBA00022617"/>
    </source>
</evidence>
<protein>
    <submittedName>
        <fullName evidence="14">Cytochrome P450</fullName>
    </submittedName>
</protein>
<feature type="binding site" description="axial binding residue" evidence="11">
    <location>
        <position position="440"/>
    </location>
    <ligand>
        <name>heme</name>
        <dbReference type="ChEBI" id="CHEBI:30413"/>
    </ligand>
    <ligandPart>
        <name>Fe</name>
        <dbReference type="ChEBI" id="CHEBI:18248"/>
    </ligandPart>
</feature>
<organism evidence="14 15">
    <name type="scientific">Helianthus annuus</name>
    <name type="common">Common sunflower</name>
    <dbReference type="NCBI Taxonomy" id="4232"/>
    <lineage>
        <taxon>Eukaryota</taxon>
        <taxon>Viridiplantae</taxon>
        <taxon>Streptophyta</taxon>
        <taxon>Embryophyta</taxon>
        <taxon>Tracheophyta</taxon>
        <taxon>Spermatophyta</taxon>
        <taxon>Magnoliopsida</taxon>
        <taxon>eudicotyledons</taxon>
        <taxon>Gunneridae</taxon>
        <taxon>Pentapetalae</taxon>
        <taxon>asterids</taxon>
        <taxon>campanulids</taxon>
        <taxon>Asterales</taxon>
        <taxon>Asteraceae</taxon>
        <taxon>Asteroideae</taxon>
        <taxon>Heliantheae alliance</taxon>
        <taxon>Heliantheae</taxon>
        <taxon>Helianthus</taxon>
    </lineage>
</organism>
<evidence type="ECO:0000256" key="6">
    <source>
        <dbReference type="ARBA" id="ARBA00022989"/>
    </source>
</evidence>
<evidence type="ECO:0000256" key="10">
    <source>
        <dbReference type="ARBA" id="ARBA00023136"/>
    </source>
</evidence>
<evidence type="ECO:0000256" key="4">
    <source>
        <dbReference type="ARBA" id="ARBA00022692"/>
    </source>
</evidence>
<keyword evidence="4 13" id="KW-0812">Transmembrane</keyword>
<dbReference type="OrthoDB" id="2789670at2759"/>
<dbReference type="PROSITE" id="PS00086">
    <property type="entry name" value="CYTOCHROME_P450"/>
    <property type="match status" value="1"/>
</dbReference>
<evidence type="ECO:0000313" key="15">
    <source>
        <dbReference type="Proteomes" id="UP000215914"/>
    </source>
</evidence>
<evidence type="ECO:0000256" key="9">
    <source>
        <dbReference type="ARBA" id="ARBA00023033"/>
    </source>
</evidence>
<evidence type="ECO:0000256" key="1">
    <source>
        <dbReference type="ARBA" id="ARBA00004370"/>
    </source>
</evidence>
<keyword evidence="8 11" id="KW-0408">Iron</keyword>
<evidence type="ECO:0000256" key="11">
    <source>
        <dbReference type="PIRSR" id="PIRSR602401-1"/>
    </source>
</evidence>
<dbReference type="InterPro" id="IPR001128">
    <property type="entry name" value="Cyt_P450"/>
</dbReference>
<evidence type="ECO:0000256" key="5">
    <source>
        <dbReference type="ARBA" id="ARBA00022723"/>
    </source>
</evidence>
<dbReference type="Proteomes" id="UP000215914">
    <property type="component" value="Unassembled WGS sequence"/>
</dbReference>
<dbReference type="SUPFAM" id="SSF48264">
    <property type="entry name" value="Cytochrome P450"/>
    <property type="match status" value="1"/>
</dbReference>
<keyword evidence="3 11" id="KW-0349">Heme</keyword>
<dbReference type="AlphaFoldDB" id="A0A9K3JDF7"/>
<keyword evidence="10 13" id="KW-0472">Membrane</keyword>
<evidence type="ECO:0000256" key="2">
    <source>
        <dbReference type="ARBA" id="ARBA00010617"/>
    </source>
</evidence>
<dbReference type="Gene3D" id="1.10.630.10">
    <property type="entry name" value="Cytochrome P450"/>
    <property type="match status" value="1"/>
</dbReference>
<reference evidence="14" key="2">
    <citation type="submission" date="2020-06" db="EMBL/GenBank/DDBJ databases">
        <title>Helianthus annuus Genome sequencing and assembly Release 2.</title>
        <authorList>
            <person name="Gouzy J."/>
            <person name="Langlade N."/>
            <person name="Munos S."/>
        </authorList>
    </citation>
    <scope>NUCLEOTIDE SEQUENCE</scope>
    <source>
        <tissue evidence="14">Leaves</tissue>
    </source>
</reference>
<keyword evidence="9 12" id="KW-0503">Monooxygenase</keyword>
<evidence type="ECO:0000256" key="7">
    <source>
        <dbReference type="ARBA" id="ARBA00023002"/>
    </source>
</evidence>
<dbReference type="GO" id="GO:0005506">
    <property type="term" value="F:iron ion binding"/>
    <property type="evidence" value="ECO:0007669"/>
    <property type="project" value="InterPro"/>
</dbReference>
<accession>A0A9K3JDF7</accession>
<reference evidence="14" key="1">
    <citation type="journal article" date="2017" name="Nature">
        <title>The sunflower genome provides insights into oil metabolism, flowering and Asterid evolution.</title>
        <authorList>
            <person name="Badouin H."/>
            <person name="Gouzy J."/>
            <person name="Grassa C.J."/>
            <person name="Murat F."/>
            <person name="Staton S.E."/>
            <person name="Cottret L."/>
            <person name="Lelandais-Briere C."/>
            <person name="Owens G.L."/>
            <person name="Carrere S."/>
            <person name="Mayjonade B."/>
            <person name="Legrand L."/>
            <person name="Gill N."/>
            <person name="Kane N.C."/>
            <person name="Bowers J.E."/>
            <person name="Hubner S."/>
            <person name="Bellec A."/>
            <person name="Berard A."/>
            <person name="Berges H."/>
            <person name="Blanchet N."/>
            <person name="Boniface M.C."/>
            <person name="Brunel D."/>
            <person name="Catrice O."/>
            <person name="Chaidir N."/>
            <person name="Claudel C."/>
            <person name="Donnadieu C."/>
            <person name="Faraut T."/>
            <person name="Fievet G."/>
            <person name="Helmstetter N."/>
            <person name="King M."/>
            <person name="Knapp S.J."/>
            <person name="Lai Z."/>
            <person name="Le Paslier M.C."/>
            <person name="Lippi Y."/>
            <person name="Lorenzon L."/>
            <person name="Mandel J.R."/>
            <person name="Marage G."/>
            <person name="Marchand G."/>
            <person name="Marquand E."/>
            <person name="Bret-Mestries E."/>
            <person name="Morien E."/>
            <person name="Nambeesan S."/>
            <person name="Nguyen T."/>
            <person name="Pegot-Espagnet P."/>
            <person name="Pouilly N."/>
            <person name="Raftis F."/>
            <person name="Sallet E."/>
            <person name="Schiex T."/>
            <person name="Thomas J."/>
            <person name="Vandecasteele C."/>
            <person name="Vares D."/>
            <person name="Vear F."/>
            <person name="Vautrin S."/>
            <person name="Crespi M."/>
            <person name="Mangin B."/>
            <person name="Burke J.M."/>
            <person name="Salse J."/>
            <person name="Munos S."/>
            <person name="Vincourt P."/>
            <person name="Rieseberg L.H."/>
            <person name="Langlade N.B."/>
        </authorList>
    </citation>
    <scope>NUCLEOTIDE SEQUENCE</scope>
    <source>
        <tissue evidence="14">Leaves</tissue>
    </source>
</reference>
<dbReference type="Pfam" id="PF00067">
    <property type="entry name" value="p450"/>
    <property type="match status" value="1"/>
</dbReference>
<feature type="transmembrane region" description="Helical" evidence="13">
    <location>
        <begin position="20"/>
        <end position="37"/>
    </location>
</feature>
<comment type="caution">
    <text evidence="14">The sequence shown here is derived from an EMBL/GenBank/DDBJ whole genome shotgun (WGS) entry which is preliminary data.</text>
</comment>
<name>A0A9K3JDF7_HELAN</name>
<dbReference type="GO" id="GO:0020037">
    <property type="term" value="F:heme binding"/>
    <property type="evidence" value="ECO:0007669"/>
    <property type="project" value="InterPro"/>
</dbReference>
<dbReference type="Gramene" id="mRNA:HanXRQr2_Chr03g0100431">
    <property type="protein sequence ID" value="mRNA:HanXRQr2_Chr03g0100431"/>
    <property type="gene ID" value="HanXRQr2_Chr03g0100431"/>
</dbReference>
<dbReference type="EMBL" id="MNCJ02000318">
    <property type="protein sequence ID" value="KAF5813596.1"/>
    <property type="molecule type" value="Genomic_DNA"/>
</dbReference>
<keyword evidence="6 13" id="KW-1133">Transmembrane helix</keyword>
<proteinExistence type="inferred from homology"/>
<comment type="similarity">
    <text evidence="2 12">Belongs to the cytochrome P450 family.</text>
</comment>
<evidence type="ECO:0000256" key="13">
    <source>
        <dbReference type="SAM" id="Phobius"/>
    </source>
</evidence>
<dbReference type="PANTHER" id="PTHR47955">
    <property type="entry name" value="CYTOCHROME P450 FAMILY 71 PROTEIN"/>
    <property type="match status" value="1"/>
</dbReference>
<dbReference type="GO" id="GO:0051762">
    <property type="term" value="P:sesquiterpene biosynthetic process"/>
    <property type="evidence" value="ECO:0007669"/>
    <property type="project" value="UniProtKB-ARBA"/>
</dbReference>